<dbReference type="InterPro" id="IPR050577">
    <property type="entry name" value="MAPR/NEUFC/NENF-like"/>
</dbReference>
<name>A0A1X6NUW8_PORUM</name>
<dbReference type="PANTHER" id="PTHR10281">
    <property type="entry name" value="MEMBRANE-ASSOCIATED PROGESTERONE RECEPTOR COMPONENT-RELATED"/>
    <property type="match status" value="1"/>
</dbReference>
<dbReference type="AlphaFoldDB" id="A0A1X6NUW8"/>
<dbReference type="InterPro" id="IPR001199">
    <property type="entry name" value="Cyt_B5-like_heme/steroid-bd"/>
</dbReference>
<feature type="domain" description="Cytochrome b5 heme-binding" evidence="3">
    <location>
        <begin position="402"/>
        <end position="499"/>
    </location>
</feature>
<dbReference type="GO" id="GO:0012505">
    <property type="term" value="C:endomembrane system"/>
    <property type="evidence" value="ECO:0007669"/>
    <property type="project" value="TreeGrafter"/>
</dbReference>
<dbReference type="SMART" id="SM01117">
    <property type="entry name" value="Cyt-b5"/>
    <property type="match status" value="1"/>
</dbReference>
<accession>A0A1X6NUW8</accession>
<dbReference type="InterPro" id="IPR036400">
    <property type="entry name" value="Cyt_B5-like_heme/steroid_sf"/>
</dbReference>
<sequence>MTAFVGATAAAVARRPSAAAAARCPPRTSAFTPAAAPVLRRARRSNLKGFIKTRGSLVPGEEFVFWWAGDIYGVPDSPHGGGGGGAAKHLFAFEGYNIGRMVPVEGGWRLLTREVGVYRDAKTKALLTSWVNPFTGQTCECVPVYNDPVNQEFLAHHPRRGAFGIPTTVGGGDVYWSAEIFLNYPSPLPRADYPDAAQSDVYSSLEMFQFFGKEAHLADATVPAAPDVQISWVRLGQWLPFMRMGDAPGRIVYHTRGRRLAGGYADLAPDLRALVEAHDVKYASAPTAFSSPNETSWTYFRKWLAQKGGGRVDGTVAGPEPAVAAVTGSLNDAPPAEARAAVAVGAAATTTAAAADGDGGGASSTPSAAAAATASPAAPTPGSVAAAGGRPPPVSADAARTYTRSQLRAGSGGSPSAPLLVGLRGLVFDVSTARRHYGPGEPYAALTGRDATRALVTGELSGVEWPAGGGPPLSAAQEVDLAGWVAFMTKTYPVVGTLV</sequence>
<feature type="compositionally biased region" description="Low complexity" evidence="2">
    <location>
        <begin position="363"/>
        <end position="389"/>
    </location>
</feature>
<dbReference type="PANTHER" id="PTHR10281:SF76">
    <property type="entry name" value="CALCUTTA CUP-RELATED"/>
    <property type="match status" value="1"/>
</dbReference>
<evidence type="ECO:0000259" key="3">
    <source>
        <dbReference type="SMART" id="SM01117"/>
    </source>
</evidence>
<dbReference type="Pfam" id="PF08894">
    <property type="entry name" value="DUF1838"/>
    <property type="match status" value="1"/>
</dbReference>
<evidence type="ECO:0000256" key="1">
    <source>
        <dbReference type="ARBA" id="ARBA00038357"/>
    </source>
</evidence>
<comment type="similarity">
    <text evidence="1">Belongs to the cytochrome b5 family. MAPR subfamily.</text>
</comment>
<dbReference type="EMBL" id="KV919079">
    <property type="protein sequence ID" value="OSX72173.1"/>
    <property type="molecule type" value="Genomic_DNA"/>
</dbReference>
<dbReference type="Gene3D" id="3.10.120.10">
    <property type="entry name" value="Cytochrome b5-like heme/steroid binding domain"/>
    <property type="match status" value="1"/>
</dbReference>
<keyword evidence="5" id="KW-1185">Reference proteome</keyword>
<organism evidence="4 5">
    <name type="scientific">Porphyra umbilicalis</name>
    <name type="common">Purple laver</name>
    <name type="synonym">Red alga</name>
    <dbReference type="NCBI Taxonomy" id="2786"/>
    <lineage>
        <taxon>Eukaryota</taxon>
        <taxon>Rhodophyta</taxon>
        <taxon>Bangiophyceae</taxon>
        <taxon>Bangiales</taxon>
        <taxon>Bangiaceae</taxon>
        <taxon>Porphyra</taxon>
    </lineage>
</organism>
<dbReference type="Proteomes" id="UP000218209">
    <property type="component" value="Unassembled WGS sequence"/>
</dbReference>
<dbReference type="SUPFAM" id="SSF55856">
    <property type="entry name" value="Cytochrome b5-like heme/steroid binding domain"/>
    <property type="match status" value="1"/>
</dbReference>
<dbReference type="GO" id="GO:0016020">
    <property type="term" value="C:membrane"/>
    <property type="evidence" value="ECO:0007669"/>
    <property type="project" value="TreeGrafter"/>
</dbReference>
<gene>
    <name evidence="4" type="ORF">BU14_0461s0014</name>
</gene>
<proteinExistence type="inferred from homology"/>
<evidence type="ECO:0000313" key="4">
    <source>
        <dbReference type="EMBL" id="OSX72173.1"/>
    </source>
</evidence>
<dbReference type="OrthoDB" id="899at2759"/>
<evidence type="ECO:0000256" key="2">
    <source>
        <dbReference type="SAM" id="MobiDB-lite"/>
    </source>
</evidence>
<evidence type="ECO:0000313" key="5">
    <source>
        <dbReference type="Proteomes" id="UP000218209"/>
    </source>
</evidence>
<reference evidence="4 5" key="1">
    <citation type="submission" date="2017-03" db="EMBL/GenBank/DDBJ databases">
        <title>WGS assembly of Porphyra umbilicalis.</title>
        <authorList>
            <person name="Brawley S.H."/>
            <person name="Blouin N.A."/>
            <person name="Ficko-Blean E."/>
            <person name="Wheeler G.L."/>
            <person name="Lohr M."/>
            <person name="Goodson H.V."/>
            <person name="Jenkins J.W."/>
            <person name="Blaby-Haas C.E."/>
            <person name="Helliwell K.E."/>
            <person name="Chan C."/>
            <person name="Marriage T."/>
            <person name="Bhattacharya D."/>
            <person name="Klein A.S."/>
            <person name="Badis Y."/>
            <person name="Brodie J."/>
            <person name="Cao Y."/>
            <person name="Collen J."/>
            <person name="Dittami S.M."/>
            <person name="Gachon C.M."/>
            <person name="Green B.R."/>
            <person name="Karpowicz S."/>
            <person name="Kim J.W."/>
            <person name="Kudahl U."/>
            <person name="Lin S."/>
            <person name="Michel G."/>
            <person name="Mittag M."/>
            <person name="Olson B.J."/>
            <person name="Pangilinan J."/>
            <person name="Peng Y."/>
            <person name="Qiu H."/>
            <person name="Shu S."/>
            <person name="Singer J.T."/>
            <person name="Smith A.G."/>
            <person name="Sprecher B.N."/>
            <person name="Wagner V."/>
            <person name="Wang W."/>
            <person name="Wang Z.-Y."/>
            <person name="Yan J."/>
            <person name="Yarish C."/>
            <person name="Zoeuner-Riek S."/>
            <person name="Zhuang Y."/>
            <person name="Zou Y."/>
            <person name="Lindquist E.A."/>
            <person name="Grimwood J."/>
            <person name="Barry K."/>
            <person name="Rokhsar D.S."/>
            <person name="Schmutz J."/>
            <person name="Stiller J.W."/>
            <person name="Grossman A.R."/>
            <person name="Prochnik S.E."/>
        </authorList>
    </citation>
    <scope>NUCLEOTIDE SEQUENCE [LARGE SCALE GENOMIC DNA]</scope>
    <source>
        <strain evidence="4">4086291</strain>
    </source>
</reference>
<dbReference type="InterPro" id="IPR014990">
    <property type="entry name" value="DUF1838"/>
</dbReference>
<feature type="region of interest" description="Disordered" evidence="2">
    <location>
        <begin position="353"/>
        <end position="397"/>
    </location>
</feature>
<protein>
    <recommendedName>
        <fullName evidence="3">Cytochrome b5 heme-binding domain-containing protein</fullName>
    </recommendedName>
</protein>